<name>A0A2G9GV74_9LAMI</name>
<gene>
    <name evidence="2" type="ORF">CDL12_18237</name>
</gene>
<accession>A0A2G9GV74</accession>
<dbReference type="PANTHER" id="PTHR47361">
    <property type="entry name" value="RING/U-BOX SUPERFAMILY PROTEIN"/>
    <property type="match status" value="1"/>
</dbReference>
<proteinExistence type="predicted"/>
<dbReference type="PANTHER" id="PTHR47361:SF4">
    <property type="entry name" value="RING_U-BOX SUPERFAMILY PROTEIN"/>
    <property type="match status" value="1"/>
</dbReference>
<evidence type="ECO:0000256" key="1">
    <source>
        <dbReference type="SAM" id="MobiDB-lite"/>
    </source>
</evidence>
<dbReference type="AlphaFoldDB" id="A0A2G9GV74"/>
<dbReference type="EMBL" id="NKXS01003589">
    <property type="protein sequence ID" value="PIN09181.1"/>
    <property type="molecule type" value="Genomic_DNA"/>
</dbReference>
<dbReference type="STRING" id="429701.A0A2G9GV74"/>
<organism evidence="2 3">
    <name type="scientific">Handroanthus impetiginosus</name>
    <dbReference type="NCBI Taxonomy" id="429701"/>
    <lineage>
        <taxon>Eukaryota</taxon>
        <taxon>Viridiplantae</taxon>
        <taxon>Streptophyta</taxon>
        <taxon>Embryophyta</taxon>
        <taxon>Tracheophyta</taxon>
        <taxon>Spermatophyta</taxon>
        <taxon>Magnoliopsida</taxon>
        <taxon>eudicotyledons</taxon>
        <taxon>Gunneridae</taxon>
        <taxon>Pentapetalae</taxon>
        <taxon>asterids</taxon>
        <taxon>lamiids</taxon>
        <taxon>Lamiales</taxon>
        <taxon>Bignoniaceae</taxon>
        <taxon>Crescentiina</taxon>
        <taxon>Tabebuia alliance</taxon>
        <taxon>Handroanthus</taxon>
    </lineage>
</organism>
<comment type="caution">
    <text evidence="2">The sequence shown here is derived from an EMBL/GenBank/DDBJ whole genome shotgun (WGS) entry which is preliminary data.</text>
</comment>
<feature type="region of interest" description="Disordered" evidence="1">
    <location>
        <begin position="78"/>
        <end position="114"/>
    </location>
</feature>
<dbReference type="OrthoDB" id="1935339at2759"/>
<dbReference type="Proteomes" id="UP000231279">
    <property type="component" value="Unassembled WGS sequence"/>
</dbReference>
<evidence type="ECO:0000313" key="3">
    <source>
        <dbReference type="Proteomes" id="UP000231279"/>
    </source>
</evidence>
<reference evidence="3" key="1">
    <citation type="journal article" date="2018" name="Gigascience">
        <title>Genome assembly of the Pink Ipe (Handroanthus impetiginosus, Bignoniaceae), a highly valued, ecologically keystone Neotropical timber forest tree.</title>
        <authorList>
            <person name="Silva-Junior O.B."/>
            <person name="Grattapaglia D."/>
            <person name="Novaes E."/>
            <person name="Collevatti R.G."/>
        </authorList>
    </citation>
    <scope>NUCLEOTIDE SEQUENCE [LARGE SCALE GENOMIC DNA]</scope>
    <source>
        <strain evidence="3">cv. UFG-1</strain>
    </source>
</reference>
<sequence length="114" mass="12715">MSLFRISHHGFAATCLNKSVLQEIALINGCEHACCVTCILRWAVLDLEIIEEFPFVLTMVLGMLASFYESSFLKARLSPGGAGRYRQPKKKDTTGKSTVGRHEKRALKREAADK</sequence>
<evidence type="ECO:0000313" key="2">
    <source>
        <dbReference type="EMBL" id="PIN09181.1"/>
    </source>
</evidence>
<keyword evidence="3" id="KW-1185">Reference proteome</keyword>
<protein>
    <submittedName>
        <fullName evidence="2">Uncharacterized protein</fullName>
    </submittedName>
</protein>